<dbReference type="AlphaFoldDB" id="X0TVW0"/>
<name>X0TVW0_9ZZZZ</name>
<accession>X0TVW0</accession>
<sequence>MYETHLQHGYILKDIAEYIGVDYTIVSKAIKKPRGKRSLLAW</sequence>
<reference evidence="1" key="1">
    <citation type="journal article" date="2014" name="Front. Microbiol.">
        <title>High frequency of phylogenetically diverse reductive dehalogenase-homologous genes in deep subseafloor sedimentary metagenomes.</title>
        <authorList>
            <person name="Kawai M."/>
            <person name="Futagami T."/>
            <person name="Toyoda A."/>
            <person name="Takaki Y."/>
            <person name="Nishi S."/>
            <person name="Hori S."/>
            <person name="Arai W."/>
            <person name="Tsubouchi T."/>
            <person name="Morono Y."/>
            <person name="Uchiyama I."/>
            <person name="Ito T."/>
            <person name="Fujiyama A."/>
            <person name="Inagaki F."/>
            <person name="Takami H."/>
        </authorList>
    </citation>
    <scope>NUCLEOTIDE SEQUENCE</scope>
    <source>
        <strain evidence="1">Expedition CK06-06</strain>
    </source>
</reference>
<gene>
    <name evidence="1" type="ORF">S01H1_25663</name>
</gene>
<protein>
    <submittedName>
        <fullName evidence="1">Uncharacterized protein</fullName>
    </submittedName>
</protein>
<proteinExistence type="predicted"/>
<evidence type="ECO:0000313" key="1">
    <source>
        <dbReference type="EMBL" id="GAF91321.1"/>
    </source>
</evidence>
<comment type="caution">
    <text evidence="1">The sequence shown here is derived from an EMBL/GenBank/DDBJ whole genome shotgun (WGS) entry which is preliminary data.</text>
</comment>
<dbReference type="EMBL" id="BARS01015514">
    <property type="protein sequence ID" value="GAF91321.1"/>
    <property type="molecule type" value="Genomic_DNA"/>
</dbReference>
<organism evidence="1">
    <name type="scientific">marine sediment metagenome</name>
    <dbReference type="NCBI Taxonomy" id="412755"/>
    <lineage>
        <taxon>unclassified sequences</taxon>
        <taxon>metagenomes</taxon>
        <taxon>ecological metagenomes</taxon>
    </lineage>
</organism>
<feature type="non-terminal residue" evidence="1">
    <location>
        <position position="42"/>
    </location>
</feature>